<dbReference type="EMBL" id="JAGPXF010000005">
    <property type="protein sequence ID" value="KAH7242678.1"/>
    <property type="molecule type" value="Genomic_DNA"/>
</dbReference>
<feature type="transmembrane region" description="Helical" evidence="6">
    <location>
        <begin position="98"/>
        <end position="117"/>
    </location>
</feature>
<organism evidence="8 9">
    <name type="scientific">Fusarium tricinctum</name>
    <dbReference type="NCBI Taxonomy" id="61284"/>
    <lineage>
        <taxon>Eukaryota</taxon>
        <taxon>Fungi</taxon>
        <taxon>Dikarya</taxon>
        <taxon>Ascomycota</taxon>
        <taxon>Pezizomycotina</taxon>
        <taxon>Sordariomycetes</taxon>
        <taxon>Hypocreomycetidae</taxon>
        <taxon>Hypocreales</taxon>
        <taxon>Nectriaceae</taxon>
        <taxon>Fusarium</taxon>
        <taxon>Fusarium tricinctum species complex</taxon>
    </lineage>
</organism>
<accession>A0A8K0RY31</accession>
<reference evidence="8" key="1">
    <citation type="journal article" date="2021" name="Nat. Commun.">
        <title>Genetic determinants of endophytism in the Arabidopsis root mycobiome.</title>
        <authorList>
            <person name="Mesny F."/>
            <person name="Miyauchi S."/>
            <person name="Thiergart T."/>
            <person name="Pickel B."/>
            <person name="Atanasova L."/>
            <person name="Karlsson M."/>
            <person name="Huettel B."/>
            <person name="Barry K.W."/>
            <person name="Haridas S."/>
            <person name="Chen C."/>
            <person name="Bauer D."/>
            <person name="Andreopoulos W."/>
            <person name="Pangilinan J."/>
            <person name="LaButti K."/>
            <person name="Riley R."/>
            <person name="Lipzen A."/>
            <person name="Clum A."/>
            <person name="Drula E."/>
            <person name="Henrissat B."/>
            <person name="Kohler A."/>
            <person name="Grigoriev I.V."/>
            <person name="Martin F.M."/>
            <person name="Hacquard S."/>
        </authorList>
    </citation>
    <scope>NUCLEOTIDE SEQUENCE</scope>
    <source>
        <strain evidence="8">MPI-SDFR-AT-0068</strain>
    </source>
</reference>
<dbReference type="PANTHER" id="PTHR33048:SF47">
    <property type="entry name" value="INTEGRAL MEMBRANE PROTEIN-RELATED"/>
    <property type="match status" value="1"/>
</dbReference>
<comment type="subcellular location">
    <subcellularLocation>
        <location evidence="1">Membrane</location>
        <topology evidence="1">Multi-pass membrane protein</topology>
    </subcellularLocation>
</comment>
<feature type="transmembrane region" description="Helical" evidence="6">
    <location>
        <begin position="41"/>
        <end position="62"/>
    </location>
</feature>
<dbReference type="OrthoDB" id="3648173at2759"/>
<sequence length="354" mass="40186">MAEFYQGPNNSAQLKAVTIILPIVAAFLVTWRISWRARKRVIVLSDYLLVLGLCLSICLAGFNLDPYFRWGYGYHKADLPPEIQNALTPKICFWLNQVFFKATAGVIKLSICTIYMSIFKDPVLLRTRVARYCNFALMCLIVAYYTSGSLVSTFQCKPIRKAWLKDVAGECIDNNKFRVANAYINVITSVLLVVMPYPVLLRANRRKETWQFLGLIAIGLFRHTACALSRVVLLYMPNPGASTDPHWYNTTPNTLAMSEIFTAVIVATIMTMRPCFHAFSRGIASTITSASHSRITTSRFTETELGTIASPTYTHSRQIDCQRLRERETTFTREPHRAELYRGQSSTEKLFISE</sequence>
<evidence type="ECO:0000313" key="8">
    <source>
        <dbReference type="EMBL" id="KAH7242678.1"/>
    </source>
</evidence>
<feature type="transmembrane region" description="Helical" evidence="6">
    <location>
        <begin position="212"/>
        <end position="235"/>
    </location>
</feature>
<protein>
    <recommendedName>
        <fullName evidence="7">Rhodopsin domain-containing protein</fullName>
    </recommendedName>
</protein>
<evidence type="ECO:0000259" key="7">
    <source>
        <dbReference type="Pfam" id="PF20684"/>
    </source>
</evidence>
<dbReference type="Pfam" id="PF20684">
    <property type="entry name" value="Fung_rhodopsin"/>
    <property type="match status" value="1"/>
</dbReference>
<evidence type="ECO:0000313" key="9">
    <source>
        <dbReference type="Proteomes" id="UP000813427"/>
    </source>
</evidence>
<evidence type="ECO:0000256" key="5">
    <source>
        <dbReference type="ARBA" id="ARBA00038359"/>
    </source>
</evidence>
<feature type="transmembrane region" description="Helical" evidence="6">
    <location>
        <begin position="255"/>
        <end position="272"/>
    </location>
</feature>
<dbReference type="GO" id="GO:0016020">
    <property type="term" value="C:membrane"/>
    <property type="evidence" value="ECO:0007669"/>
    <property type="project" value="UniProtKB-SubCell"/>
</dbReference>
<gene>
    <name evidence="8" type="ORF">BKA59DRAFT_399405</name>
</gene>
<keyword evidence="9" id="KW-1185">Reference proteome</keyword>
<dbReference type="AlphaFoldDB" id="A0A8K0RY31"/>
<evidence type="ECO:0000256" key="3">
    <source>
        <dbReference type="ARBA" id="ARBA00022989"/>
    </source>
</evidence>
<comment type="similarity">
    <text evidence="5">Belongs to the SAT4 family.</text>
</comment>
<feature type="transmembrane region" description="Helical" evidence="6">
    <location>
        <begin position="182"/>
        <end position="200"/>
    </location>
</feature>
<feature type="domain" description="Rhodopsin" evidence="7">
    <location>
        <begin position="32"/>
        <end position="277"/>
    </location>
</feature>
<feature type="transmembrane region" description="Helical" evidence="6">
    <location>
        <begin position="129"/>
        <end position="147"/>
    </location>
</feature>
<keyword evidence="4 6" id="KW-0472">Membrane</keyword>
<dbReference type="PANTHER" id="PTHR33048">
    <property type="entry name" value="PTH11-LIKE INTEGRAL MEMBRANE PROTEIN (AFU_ORTHOLOGUE AFUA_5G11245)"/>
    <property type="match status" value="1"/>
</dbReference>
<comment type="caution">
    <text evidence="8">The sequence shown here is derived from an EMBL/GenBank/DDBJ whole genome shotgun (WGS) entry which is preliminary data.</text>
</comment>
<evidence type="ECO:0000256" key="4">
    <source>
        <dbReference type="ARBA" id="ARBA00023136"/>
    </source>
</evidence>
<proteinExistence type="inferred from homology"/>
<dbReference type="InterPro" id="IPR049326">
    <property type="entry name" value="Rhodopsin_dom_fungi"/>
</dbReference>
<dbReference type="InterPro" id="IPR052337">
    <property type="entry name" value="SAT4-like"/>
</dbReference>
<dbReference type="Proteomes" id="UP000813427">
    <property type="component" value="Unassembled WGS sequence"/>
</dbReference>
<name>A0A8K0RY31_9HYPO</name>
<feature type="transmembrane region" description="Helical" evidence="6">
    <location>
        <begin position="12"/>
        <end position="29"/>
    </location>
</feature>
<evidence type="ECO:0000256" key="2">
    <source>
        <dbReference type="ARBA" id="ARBA00022692"/>
    </source>
</evidence>
<evidence type="ECO:0000256" key="1">
    <source>
        <dbReference type="ARBA" id="ARBA00004141"/>
    </source>
</evidence>
<evidence type="ECO:0000256" key="6">
    <source>
        <dbReference type="SAM" id="Phobius"/>
    </source>
</evidence>
<keyword evidence="2 6" id="KW-0812">Transmembrane</keyword>
<keyword evidence="3 6" id="KW-1133">Transmembrane helix</keyword>